<reference evidence="2 3" key="1">
    <citation type="journal article" date="2019" name="Genome Biol. Evol.">
        <title>Insights into the evolution of the New World diploid cottons (Gossypium, subgenus Houzingenia) based on genome sequencing.</title>
        <authorList>
            <person name="Grover C.E."/>
            <person name="Arick M.A. 2nd"/>
            <person name="Thrash A."/>
            <person name="Conover J.L."/>
            <person name="Sanders W.S."/>
            <person name="Peterson D.G."/>
            <person name="Frelichowski J.E."/>
            <person name="Scheffler J.A."/>
            <person name="Scheffler B.E."/>
            <person name="Wendel J.F."/>
        </authorList>
    </citation>
    <scope>NUCLEOTIDE SEQUENCE [LARGE SCALE GENOMIC DNA]</scope>
    <source>
        <strain evidence="2">8</strain>
        <tissue evidence="2">Leaf</tissue>
    </source>
</reference>
<accession>A0A7J8QPE3</accession>
<dbReference type="PANTHER" id="PTHR35546">
    <property type="entry name" value="F-BOX PROTEIN INTERACTION DOMAIN PROTEIN-RELATED"/>
    <property type="match status" value="1"/>
</dbReference>
<comment type="caution">
    <text evidence="2">The sequence shown here is derived from an EMBL/GenBank/DDBJ whole genome shotgun (WGS) entry which is preliminary data.</text>
</comment>
<evidence type="ECO:0000256" key="1">
    <source>
        <dbReference type="SAM" id="SignalP"/>
    </source>
</evidence>
<proteinExistence type="predicted"/>
<protein>
    <submittedName>
        <fullName evidence="2">Uncharacterized protein</fullName>
    </submittedName>
</protein>
<feature type="chain" id="PRO_5029816126" evidence="1">
    <location>
        <begin position="17"/>
        <end position="212"/>
    </location>
</feature>
<evidence type="ECO:0000313" key="3">
    <source>
        <dbReference type="Proteomes" id="UP000593578"/>
    </source>
</evidence>
<dbReference type="EMBL" id="JABEZZ010000013">
    <property type="protein sequence ID" value="MBA0603193.1"/>
    <property type="molecule type" value="Genomic_DNA"/>
</dbReference>
<dbReference type="Proteomes" id="UP000593578">
    <property type="component" value="Unassembled WGS sequence"/>
</dbReference>
<feature type="signal peptide" evidence="1">
    <location>
        <begin position="1"/>
        <end position="16"/>
    </location>
</feature>
<dbReference type="AlphaFoldDB" id="A0A7J8QPE3"/>
<dbReference type="PANTHER" id="PTHR35546:SF130">
    <property type="entry name" value="EXPRESSED PROTEIN"/>
    <property type="match status" value="1"/>
</dbReference>
<name>A0A7J8QPE3_GOSRA</name>
<gene>
    <name evidence="2" type="ORF">Gorai_003346</name>
</gene>
<feature type="non-terminal residue" evidence="2">
    <location>
        <position position="1"/>
    </location>
</feature>
<sequence>ILTTLLTALLLNKFDAVPLKHNGRVRVPFFDDLNSAPSIDVLQSCYRLFLCKSEVGNLKNVISRYFICNPSTKKFKEISSPENPFKDYIKFYVNMAFDLLKSPYYKVIFVREVPDQPSNYKPDVYSSETDSWTFSRISFCVKNNIQFLDAVFRNGKIHWNCYWEDSFYFDAENEPLTMPIPTTEAPQMCSYMGECRGVLYVSVTYFVLMLRI</sequence>
<evidence type="ECO:0000313" key="2">
    <source>
        <dbReference type="EMBL" id="MBA0603193.1"/>
    </source>
</evidence>
<keyword evidence="1" id="KW-0732">Signal</keyword>
<organism evidence="2 3">
    <name type="scientific">Gossypium raimondii</name>
    <name type="common">Peruvian cotton</name>
    <name type="synonym">Gossypium klotzschianum subsp. raimondii</name>
    <dbReference type="NCBI Taxonomy" id="29730"/>
    <lineage>
        <taxon>Eukaryota</taxon>
        <taxon>Viridiplantae</taxon>
        <taxon>Streptophyta</taxon>
        <taxon>Embryophyta</taxon>
        <taxon>Tracheophyta</taxon>
        <taxon>Spermatophyta</taxon>
        <taxon>Magnoliopsida</taxon>
        <taxon>eudicotyledons</taxon>
        <taxon>Gunneridae</taxon>
        <taxon>Pentapetalae</taxon>
        <taxon>rosids</taxon>
        <taxon>malvids</taxon>
        <taxon>Malvales</taxon>
        <taxon>Malvaceae</taxon>
        <taxon>Malvoideae</taxon>
        <taxon>Gossypium</taxon>
    </lineage>
</organism>
<dbReference type="InterPro" id="IPR055290">
    <property type="entry name" value="At3g26010-like"/>
</dbReference>